<comment type="function">
    <text evidence="1">Central component in molecular interactions underlying sperm crawling. Forms an extensive filament system that extends from sperm villipoda, along the leading edge of the pseudopod.</text>
</comment>
<feature type="signal peptide" evidence="3">
    <location>
        <begin position="1"/>
        <end position="18"/>
    </location>
</feature>
<dbReference type="FunCoup" id="E3MRI1">
    <property type="interactions" value="1813"/>
</dbReference>
<keyword evidence="1" id="KW-0206">Cytoskeleton</keyword>
<dbReference type="Proteomes" id="UP000008281">
    <property type="component" value="Unassembled WGS sequence"/>
</dbReference>
<dbReference type="InterPro" id="IPR008962">
    <property type="entry name" value="PapD-like_sf"/>
</dbReference>
<keyword evidence="6" id="KW-1185">Reference proteome</keyword>
<feature type="domain" description="MSP" evidence="4">
    <location>
        <begin position="157"/>
        <end position="267"/>
    </location>
</feature>
<dbReference type="STRING" id="31234.E3MRI1"/>
<dbReference type="InterPro" id="IPR000535">
    <property type="entry name" value="MSP_dom"/>
</dbReference>
<dbReference type="InParanoid" id="E3MRI1"/>
<dbReference type="OrthoDB" id="5866971at2759"/>
<feature type="compositionally biased region" description="Basic residues" evidence="2">
    <location>
        <begin position="30"/>
        <end position="60"/>
    </location>
</feature>
<protein>
    <recommendedName>
        <fullName evidence="1">Major sperm protein</fullName>
    </recommendedName>
</protein>
<dbReference type="PANTHER" id="PTHR22947:SF4">
    <property type="entry name" value="MAJOR SPERM PROTEIN"/>
    <property type="match status" value="1"/>
</dbReference>
<dbReference type="eggNOG" id="ENOG502THEB">
    <property type="taxonomic scope" value="Eukaryota"/>
</dbReference>
<evidence type="ECO:0000313" key="5">
    <source>
        <dbReference type="EMBL" id="EFP07858.1"/>
    </source>
</evidence>
<dbReference type="PROSITE" id="PS50202">
    <property type="entry name" value="MSP"/>
    <property type="match status" value="1"/>
</dbReference>
<evidence type="ECO:0000313" key="6">
    <source>
        <dbReference type="Proteomes" id="UP000008281"/>
    </source>
</evidence>
<reference evidence="5" key="1">
    <citation type="submission" date="2007-07" db="EMBL/GenBank/DDBJ databases">
        <title>PCAP assembly of the Caenorhabditis remanei genome.</title>
        <authorList>
            <consortium name="The Caenorhabditis remanei Sequencing Consortium"/>
            <person name="Wilson R.K."/>
        </authorList>
    </citation>
    <scope>NUCLEOTIDE SEQUENCE [LARGE SCALE GENOMIC DNA]</scope>
    <source>
        <strain evidence="5">PB4641</strain>
    </source>
</reference>
<dbReference type="Pfam" id="PF00635">
    <property type="entry name" value="Motile_Sperm"/>
    <property type="match status" value="1"/>
</dbReference>
<evidence type="ECO:0000256" key="2">
    <source>
        <dbReference type="SAM" id="MobiDB-lite"/>
    </source>
</evidence>
<dbReference type="InterPro" id="IPR051774">
    <property type="entry name" value="Sperm-specific_class_P"/>
</dbReference>
<feature type="compositionally biased region" description="Basic residues" evidence="2">
    <location>
        <begin position="84"/>
        <end position="95"/>
    </location>
</feature>
<accession>E3MRI1</accession>
<gene>
    <name evidence="5" type="ORF">CRE_14145</name>
</gene>
<keyword evidence="1" id="KW-0963">Cytoplasm</keyword>
<dbReference type="EMBL" id="DS268469">
    <property type="protein sequence ID" value="EFP07858.1"/>
    <property type="molecule type" value="Genomic_DNA"/>
</dbReference>
<dbReference type="HOGENOM" id="CLU_1031500_0_0_1"/>
<feature type="region of interest" description="Disordered" evidence="2">
    <location>
        <begin position="28"/>
        <end position="107"/>
    </location>
</feature>
<proteinExistence type="predicted"/>
<evidence type="ECO:0000256" key="1">
    <source>
        <dbReference type="RuleBase" id="RU003425"/>
    </source>
</evidence>
<organism evidence="6">
    <name type="scientific">Caenorhabditis remanei</name>
    <name type="common">Caenorhabditis vulgaris</name>
    <dbReference type="NCBI Taxonomy" id="31234"/>
    <lineage>
        <taxon>Eukaryota</taxon>
        <taxon>Metazoa</taxon>
        <taxon>Ecdysozoa</taxon>
        <taxon>Nematoda</taxon>
        <taxon>Chromadorea</taxon>
        <taxon>Rhabditida</taxon>
        <taxon>Rhabditina</taxon>
        <taxon>Rhabditomorpha</taxon>
        <taxon>Rhabditoidea</taxon>
        <taxon>Rhabditidae</taxon>
        <taxon>Peloderinae</taxon>
        <taxon>Caenorhabditis</taxon>
    </lineage>
</organism>
<dbReference type="InterPro" id="IPR013783">
    <property type="entry name" value="Ig-like_fold"/>
</dbReference>
<evidence type="ECO:0000256" key="3">
    <source>
        <dbReference type="SAM" id="SignalP"/>
    </source>
</evidence>
<name>E3MRI1_CAERE</name>
<feature type="chain" id="PRO_5003176185" description="Major sperm protein" evidence="3">
    <location>
        <begin position="19"/>
        <end position="270"/>
    </location>
</feature>
<dbReference type="SUPFAM" id="SSF49354">
    <property type="entry name" value="PapD-like"/>
    <property type="match status" value="1"/>
</dbReference>
<keyword evidence="3" id="KW-0732">Signal</keyword>
<feature type="compositionally biased region" description="Low complexity" evidence="2">
    <location>
        <begin position="61"/>
        <end position="83"/>
    </location>
</feature>
<dbReference type="PANTHER" id="PTHR22947">
    <property type="entry name" value="MAJOR SPERM PROTEIN"/>
    <property type="match status" value="1"/>
</dbReference>
<evidence type="ECO:0000259" key="4">
    <source>
        <dbReference type="PROSITE" id="PS50202"/>
    </source>
</evidence>
<dbReference type="AlphaFoldDB" id="E3MRI1"/>
<dbReference type="OMA" id="DKMVFLW"/>
<sequence>MSVVFAFIFLLVNTVVLSTILFQCATAKRSNQHKNKSKKSTRSRKSNRSGKSSRSRKSSRSGRSTASSKSGKSSRSGRSSKSGKSSKSKSVKSYKLKPNPKGQSNKKVQAAILADQKAAKDAINPSLKEVHDLSTSEKQMNQLVTKKEGNSKVSYTNIRVIPHEISFPQIGGLKHVRIKNSSGKRIVYMVKCSDNMMYSINPVYGIIENDKDAQINILRENGEAKYDKLVIITAVVSHTDKNKTAEQTFASLNDNNSHNYNINVVPLLIQ</sequence>
<dbReference type="Gene3D" id="2.60.40.10">
    <property type="entry name" value="Immunoglobulins"/>
    <property type="match status" value="1"/>
</dbReference>